<dbReference type="AlphaFoldDB" id="A0A2T3AII6"/>
<dbReference type="InParanoid" id="A0A2T3AII6"/>
<organism evidence="2 3">
    <name type="scientific">Coniella lustricola</name>
    <dbReference type="NCBI Taxonomy" id="2025994"/>
    <lineage>
        <taxon>Eukaryota</taxon>
        <taxon>Fungi</taxon>
        <taxon>Dikarya</taxon>
        <taxon>Ascomycota</taxon>
        <taxon>Pezizomycotina</taxon>
        <taxon>Sordariomycetes</taxon>
        <taxon>Sordariomycetidae</taxon>
        <taxon>Diaporthales</taxon>
        <taxon>Schizoparmaceae</taxon>
        <taxon>Coniella</taxon>
    </lineage>
</organism>
<evidence type="ECO:0000313" key="2">
    <source>
        <dbReference type="EMBL" id="PSR99190.1"/>
    </source>
</evidence>
<sequence length="192" mass="20492">MSEDDEMEGMADFNSGGQNRWMTEQSWSAEADLCDPGDYSYTSLATNGPNYSLATPGPIASQPLVPRQEEQSQQDDYMYNMMMDSMVSGATFPNLNPAVAAPSLGSHLTLQAQASQNLQGPGQQMLGSVHPAMLIHGAMQPLLRSSGIADSMAQFNSGISDSNSRYGNSNPVIPFPGPTDSYQSGWVSVQGS</sequence>
<proteinExistence type="predicted"/>
<gene>
    <name evidence="2" type="ORF">BD289DRAFT_479574</name>
</gene>
<dbReference type="EMBL" id="KZ678385">
    <property type="protein sequence ID" value="PSR99190.1"/>
    <property type="molecule type" value="Genomic_DNA"/>
</dbReference>
<protein>
    <submittedName>
        <fullName evidence="2">Uncharacterized protein</fullName>
    </submittedName>
</protein>
<accession>A0A2T3AII6</accession>
<keyword evidence="3" id="KW-1185">Reference proteome</keyword>
<dbReference type="Proteomes" id="UP000241462">
    <property type="component" value="Unassembled WGS sequence"/>
</dbReference>
<feature type="compositionally biased region" description="Polar residues" evidence="1">
    <location>
        <begin position="180"/>
        <end position="192"/>
    </location>
</feature>
<feature type="region of interest" description="Disordered" evidence="1">
    <location>
        <begin position="160"/>
        <end position="192"/>
    </location>
</feature>
<evidence type="ECO:0000256" key="1">
    <source>
        <dbReference type="SAM" id="MobiDB-lite"/>
    </source>
</evidence>
<evidence type="ECO:0000313" key="3">
    <source>
        <dbReference type="Proteomes" id="UP000241462"/>
    </source>
</evidence>
<feature type="compositionally biased region" description="Polar residues" evidence="1">
    <location>
        <begin position="160"/>
        <end position="171"/>
    </location>
</feature>
<name>A0A2T3AII6_9PEZI</name>
<reference evidence="2 3" key="1">
    <citation type="journal article" date="2018" name="Mycol. Prog.">
        <title>Coniella lustricola, a new species from submerged detritus.</title>
        <authorList>
            <person name="Raudabaugh D.B."/>
            <person name="Iturriaga T."/>
            <person name="Carver A."/>
            <person name="Mondo S."/>
            <person name="Pangilinan J."/>
            <person name="Lipzen A."/>
            <person name="He G."/>
            <person name="Amirebrahimi M."/>
            <person name="Grigoriev I.V."/>
            <person name="Miller A.N."/>
        </authorList>
    </citation>
    <scope>NUCLEOTIDE SEQUENCE [LARGE SCALE GENOMIC DNA]</scope>
    <source>
        <strain evidence="2 3">B22-T-1</strain>
    </source>
</reference>